<sequence>MKQVIKVIAMLTVIFSGQTIIASANEGPKYTVTPILPNNQVVDVKDQFDLQVSPNEKKTIEVLVTNNSDEKIHIKATAVTGITNSNGIIDYTSDKVAADETFKDIATVKEKQVIPPQSNEKIQITYTVPKNGINGLMLGGIKVEEEEAMKTSKQTIKNKYNYVIPIKLHTEKKLPQATVNFKDIAITQNGLRNTITTTLENPQGAILRNITMSIHIKQKNSNKTYYSKEIAQLKFAPNTTFDYQWPINKEFEAGSYEATLHIKADGFEKEWNKSFEMEAKKVKDLNKSTVSPTDNNADLQMYILMGIIAVLILLIILILIKVRRRKADEK</sequence>
<dbReference type="Pfam" id="PF11797">
    <property type="entry name" value="WxLIP_HBD"/>
    <property type="match status" value="1"/>
</dbReference>
<dbReference type="STRING" id="2756.BFR44_09470"/>
<dbReference type="Proteomes" id="UP000243591">
    <property type="component" value="Chromosome"/>
</dbReference>
<evidence type="ECO:0000256" key="2">
    <source>
        <dbReference type="SAM" id="SignalP"/>
    </source>
</evidence>
<dbReference type="RefSeq" id="WP_069125363.1">
    <property type="nucleotide sequence ID" value="NZ_CP023483.1"/>
</dbReference>
<proteinExistence type="predicted"/>
<dbReference type="EMBL" id="CP023483">
    <property type="protein sequence ID" value="ATF26291.1"/>
    <property type="molecule type" value="Genomic_DNA"/>
</dbReference>
<evidence type="ECO:0000313" key="5">
    <source>
        <dbReference type="EMBL" id="ATF26291.1"/>
    </source>
</evidence>
<dbReference type="KEGG" id="bths:CNY62_07825"/>
<dbReference type="AlphaFoldDB" id="A0A1D2LEN3"/>
<keyword evidence="6" id="KW-1185">Reference proteome</keyword>
<gene>
    <name evidence="5" type="ORF">CNY62_07825</name>
</gene>
<feature type="domain" description="WxL Interacting Protein peptidoglycan binding" evidence="3">
    <location>
        <begin position="30"/>
        <end position="145"/>
    </location>
</feature>
<dbReference type="InterPro" id="IPR021759">
    <property type="entry name" value="WxLIP_HBD"/>
</dbReference>
<feature type="signal peptide" evidence="2">
    <location>
        <begin position="1"/>
        <end position="24"/>
    </location>
</feature>
<name>A0A1D2LEN3_BROTH</name>
<evidence type="ECO:0000313" key="6">
    <source>
        <dbReference type="Proteomes" id="UP000243591"/>
    </source>
</evidence>
<evidence type="ECO:0000259" key="3">
    <source>
        <dbReference type="Pfam" id="PF06030"/>
    </source>
</evidence>
<dbReference type="Pfam" id="PF06030">
    <property type="entry name" value="WxLIP_PGBD"/>
    <property type="match status" value="1"/>
</dbReference>
<evidence type="ECO:0000256" key="1">
    <source>
        <dbReference type="SAM" id="Phobius"/>
    </source>
</evidence>
<feature type="domain" description="WxL Interacting Protein host binding" evidence="4">
    <location>
        <begin position="153"/>
        <end position="287"/>
    </location>
</feature>
<evidence type="ECO:0000259" key="4">
    <source>
        <dbReference type="Pfam" id="PF11797"/>
    </source>
</evidence>
<feature type="transmembrane region" description="Helical" evidence="1">
    <location>
        <begin position="299"/>
        <end position="320"/>
    </location>
</feature>
<protein>
    <submittedName>
        <fullName evidence="5">Uncharacterized protein</fullName>
    </submittedName>
</protein>
<keyword evidence="1" id="KW-0472">Membrane</keyword>
<keyword evidence="1" id="KW-0812">Transmembrane</keyword>
<reference evidence="5 6" key="1">
    <citation type="submission" date="2017-09" db="EMBL/GenBank/DDBJ databases">
        <title>Complete Genome Sequences of Two Strains of the Meat Spoilage Bacterium Brochothrix thermosphacta Isolated from Ground Chicken.</title>
        <authorList>
            <person name="Paoli G.C."/>
            <person name="Wijey C."/>
            <person name="Chen C.-Y."/>
            <person name="Nguyen L."/>
            <person name="Yan X."/>
            <person name="Irwin P.L."/>
        </authorList>
    </citation>
    <scope>NUCLEOTIDE SEQUENCE [LARGE SCALE GENOMIC DNA]</scope>
    <source>
        <strain evidence="5 6">BI</strain>
    </source>
</reference>
<dbReference type="OrthoDB" id="2974554at2"/>
<dbReference type="InterPro" id="IPR010317">
    <property type="entry name" value="WxLIP_PGBD"/>
</dbReference>
<keyword evidence="1" id="KW-1133">Transmembrane helix</keyword>
<accession>A0A1D2LEN3</accession>
<keyword evidence="2" id="KW-0732">Signal</keyword>
<organism evidence="5 6">
    <name type="scientific">Brochothrix thermosphacta</name>
    <name type="common">Microbacterium thermosphactum</name>
    <dbReference type="NCBI Taxonomy" id="2756"/>
    <lineage>
        <taxon>Bacteria</taxon>
        <taxon>Bacillati</taxon>
        <taxon>Bacillota</taxon>
        <taxon>Bacilli</taxon>
        <taxon>Bacillales</taxon>
        <taxon>Listeriaceae</taxon>
        <taxon>Brochothrix</taxon>
    </lineage>
</organism>
<feature type="chain" id="PRO_5030026259" evidence="2">
    <location>
        <begin position="25"/>
        <end position="330"/>
    </location>
</feature>